<dbReference type="AlphaFoldDB" id="A0A2Z4FNB8"/>
<dbReference type="Proteomes" id="UP000249799">
    <property type="component" value="Chromosome"/>
</dbReference>
<keyword evidence="3" id="KW-1185">Reference proteome</keyword>
<evidence type="ECO:0000313" key="3">
    <source>
        <dbReference type="Proteomes" id="UP000249799"/>
    </source>
</evidence>
<name>A0A2Z4FNB8_9DELT</name>
<sequence>MSALTGCQTMQGWLNTESEAPIAGSNQTPESNADRALRSSEHATAIALERARAYAQGRADAYFADPAKNDVDTPSQATMRTLERKKARPAGNPLELINPTIADARVELSADLRGAYRASVKEDDDPEIFTGNFSSKPGTELVVFKPGKEVVVYSKDSRIARLPLSGDAAPEAFAELGLELDPSGVQAVDIVQDNTLQLLTHRRMPTEDGTFAYKVSVLKVIGPFIGEVFSHTLATSETEDGPLTRVGTYEFLRGEDHRDIRWIPADDNGEWQTDQAVVLKWNQWEGMYRVPAPPAAAPKRNQIQVSENSAPHTPTKATLPTSAALSPRYLSTNPG</sequence>
<dbReference type="KEGG" id="bsed:DN745_13415"/>
<dbReference type="OrthoDB" id="5496313at2"/>
<feature type="region of interest" description="Disordered" evidence="1">
    <location>
        <begin position="293"/>
        <end position="335"/>
    </location>
</feature>
<proteinExistence type="predicted"/>
<accession>A0A2Z4FNB8</accession>
<protein>
    <submittedName>
        <fullName evidence="2">Uncharacterized protein</fullName>
    </submittedName>
</protein>
<feature type="compositionally biased region" description="Polar residues" evidence="1">
    <location>
        <begin position="301"/>
        <end position="335"/>
    </location>
</feature>
<dbReference type="RefSeq" id="WP_111335604.1">
    <property type="nucleotide sequence ID" value="NZ_CP030032.1"/>
</dbReference>
<evidence type="ECO:0000313" key="2">
    <source>
        <dbReference type="EMBL" id="AWV90275.1"/>
    </source>
</evidence>
<reference evidence="2 3" key="1">
    <citation type="submission" date="2018-06" db="EMBL/GenBank/DDBJ databases">
        <title>Lujinxingia sediminis gen. nov. sp. nov., a new facultative anaerobic member of the class Deltaproteobacteria, and proposal of Lujinxingaceae fam. nov.</title>
        <authorList>
            <person name="Guo L.-Y."/>
            <person name="Li C.-M."/>
            <person name="Wang S."/>
            <person name="Du Z.-J."/>
        </authorList>
    </citation>
    <scope>NUCLEOTIDE SEQUENCE [LARGE SCALE GENOMIC DNA]</scope>
    <source>
        <strain evidence="2 3">FA350</strain>
    </source>
</reference>
<gene>
    <name evidence="2" type="ORF">DN745_13415</name>
</gene>
<feature type="region of interest" description="Disordered" evidence="1">
    <location>
        <begin position="16"/>
        <end position="39"/>
    </location>
</feature>
<evidence type="ECO:0000256" key="1">
    <source>
        <dbReference type="SAM" id="MobiDB-lite"/>
    </source>
</evidence>
<feature type="compositionally biased region" description="Polar residues" evidence="1">
    <location>
        <begin position="16"/>
        <end position="31"/>
    </location>
</feature>
<organism evidence="2 3">
    <name type="scientific">Bradymonas sediminis</name>
    <dbReference type="NCBI Taxonomy" id="1548548"/>
    <lineage>
        <taxon>Bacteria</taxon>
        <taxon>Deltaproteobacteria</taxon>
        <taxon>Bradymonadales</taxon>
        <taxon>Bradymonadaceae</taxon>
        <taxon>Bradymonas</taxon>
    </lineage>
</organism>
<dbReference type="EMBL" id="CP030032">
    <property type="protein sequence ID" value="AWV90275.1"/>
    <property type="molecule type" value="Genomic_DNA"/>
</dbReference>